<keyword evidence="5 10" id="KW-0479">Metal-binding</keyword>
<name>A0A7J6VAD4_THATH</name>
<evidence type="ECO:0000256" key="3">
    <source>
        <dbReference type="ARBA" id="ARBA00022617"/>
    </source>
</evidence>
<dbReference type="Proteomes" id="UP000554482">
    <property type="component" value="Unassembled WGS sequence"/>
</dbReference>
<evidence type="ECO:0000256" key="11">
    <source>
        <dbReference type="RuleBase" id="RU000461"/>
    </source>
</evidence>
<comment type="subcellular location">
    <subcellularLocation>
        <location evidence="2">Membrane</location>
    </subcellularLocation>
</comment>
<dbReference type="AlphaFoldDB" id="A0A7J6VAD4"/>
<keyword evidence="9" id="KW-0472">Membrane</keyword>
<reference evidence="12 13" key="1">
    <citation type="submission" date="2020-06" db="EMBL/GenBank/DDBJ databases">
        <title>Transcriptomic and genomic resources for Thalictrum thalictroides and T. hernandezii: Facilitating candidate gene discovery in an emerging model plant lineage.</title>
        <authorList>
            <person name="Arias T."/>
            <person name="Riano-Pachon D.M."/>
            <person name="Di Stilio V.S."/>
        </authorList>
    </citation>
    <scope>NUCLEOTIDE SEQUENCE [LARGE SCALE GENOMIC DNA]</scope>
    <source>
        <strain evidence="13">cv. WT478/WT964</strain>
        <tissue evidence="12">Leaves</tissue>
    </source>
</reference>
<accession>A0A7J6VAD4</accession>
<evidence type="ECO:0000256" key="9">
    <source>
        <dbReference type="ARBA" id="ARBA00023136"/>
    </source>
</evidence>
<evidence type="ECO:0000256" key="1">
    <source>
        <dbReference type="ARBA" id="ARBA00001971"/>
    </source>
</evidence>
<dbReference type="PROSITE" id="PS00086">
    <property type="entry name" value="CYTOCHROME_P450"/>
    <property type="match status" value="1"/>
</dbReference>
<evidence type="ECO:0000256" key="10">
    <source>
        <dbReference type="PIRSR" id="PIRSR602401-1"/>
    </source>
</evidence>
<feature type="binding site" description="axial binding residue" evidence="10">
    <location>
        <position position="207"/>
    </location>
    <ligand>
        <name>heme</name>
        <dbReference type="ChEBI" id="CHEBI:30413"/>
    </ligand>
    <ligandPart>
        <name>Fe</name>
        <dbReference type="ChEBI" id="CHEBI:18248"/>
    </ligandPart>
</feature>
<evidence type="ECO:0000256" key="2">
    <source>
        <dbReference type="ARBA" id="ARBA00004370"/>
    </source>
</evidence>
<evidence type="ECO:0000313" key="13">
    <source>
        <dbReference type="Proteomes" id="UP000554482"/>
    </source>
</evidence>
<sequence length="267" mass="30162">MKKTAKELDYILEGWLKEHRQSLQENGTKVEQDFMYVLLSILEDKKIFGYEAAMANKAICLQMIVAATDTTTITLTWALSLLLNNRDTLKKALEEIDITVGTDRQVNELDIEKLVYLQAIIKETLRLYPAAPLSAQHEAMEDCTVAGYHVPAGTRVITNLWKIQQDSRIWSNPTEFKPERFLTTQANVDVRGQHFEYIPFGSGRRSCPGISFALQVVHLTLARLLQSFDFKTSLDASVDMTESPGLTNIKATPLDVLITPRLSADHY</sequence>
<dbReference type="Pfam" id="PF00067">
    <property type="entry name" value="p450"/>
    <property type="match status" value="1"/>
</dbReference>
<evidence type="ECO:0000256" key="8">
    <source>
        <dbReference type="ARBA" id="ARBA00023004"/>
    </source>
</evidence>
<dbReference type="PRINTS" id="PR00385">
    <property type="entry name" value="P450"/>
</dbReference>
<dbReference type="PANTHER" id="PTHR47947">
    <property type="entry name" value="CYTOCHROME P450 82C3-RELATED"/>
    <property type="match status" value="1"/>
</dbReference>
<dbReference type="Gene3D" id="1.10.630.10">
    <property type="entry name" value="Cytochrome P450"/>
    <property type="match status" value="1"/>
</dbReference>
<organism evidence="12 13">
    <name type="scientific">Thalictrum thalictroides</name>
    <name type="common">Rue-anemone</name>
    <name type="synonym">Anemone thalictroides</name>
    <dbReference type="NCBI Taxonomy" id="46969"/>
    <lineage>
        <taxon>Eukaryota</taxon>
        <taxon>Viridiplantae</taxon>
        <taxon>Streptophyta</taxon>
        <taxon>Embryophyta</taxon>
        <taxon>Tracheophyta</taxon>
        <taxon>Spermatophyta</taxon>
        <taxon>Magnoliopsida</taxon>
        <taxon>Ranunculales</taxon>
        <taxon>Ranunculaceae</taxon>
        <taxon>Thalictroideae</taxon>
        <taxon>Thalictrum</taxon>
    </lineage>
</organism>
<dbReference type="InterPro" id="IPR017972">
    <property type="entry name" value="Cyt_P450_CS"/>
</dbReference>
<evidence type="ECO:0000256" key="6">
    <source>
        <dbReference type="ARBA" id="ARBA00022989"/>
    </source>
</evidence>
<evidence type="ECO:0000256" key="7">
    <source>
        <dbReference type="ARBA" id="ARBA00023002"/>
    </source>
</evidence>
<dbReference type="InterPro" id="IPR036396">
    <property type="entry name" value="Cyt_P450_sf"/>
</dbReference>
<keyword evidence="11" id="KW-0503">Monooxygenase</keyword>
<dbReference type="GO" id="GO:0020037">
    <property type="term" value="F:heme binding"/>
    <property type="evidence" value="ECO:0007669"/>
    <property type="project" value="InterPro"/>
</dbReference>
<comment type="similarity">
    <text evidence="11">Belongs to the cytochrome P450 family.</text>
</comment>
<dbReference type="EMBL" id="JABWDY010035780">
    <property type="protein sequence ID" value="KAF5181737.1"/>
    <property type="molecule type" value="Genomic_DNA"/>
</dbReference>
<gene>
    <name evidence="12" type="ORF">FRX31_028676</name>
</gene>
<keyword evidence="8 10" id="KW-0408">Iron</keyword>
<keyword evidence="7 11" id="KW-0560">Oxidoreductase</keyword>
<dbReference type="GO" id="GO:0016020">
    <property type="term" value="C:membrane"/>
    <property type="evidence" value="ECO:0007669"/>
    <property type="project" value="UniProtKB-SubCell"/>
</dbReference>
<evidence type="ECO:0000313" key="12">
    <source>
        <dbReference type="EMBL" id="KAF5181737.1"/>
    </source>
</evidence>
<keyword evidence="4" id="KW-0812">Transmembrane</keyword>
<evidence type="ECO:0000256" key="5">
    <source>
        <dbReference type="ARBA" id="ARBA00022723"/>
    </source>
</evidence>
<dbReference type="GO" id="GO:0004497">
    <property type="term" value="F:monooxygenase activity"/>
    <property type="evidence" value="ECO:0007669"/>
    <property type="project" value="UniProtKB-KW"/>
</dbReference>
<keyword evidence="6" id="KW-1133">Transmembrane helix</keyword>
<dbReference type="InterPro" id="IPR001128">
    <property type="entry name" value="Cyt_P450"/>
</dbReference>
<protein>
    <submittedName>
        <fullName evidence="12">Cytochrome p450</fullName>
    </submittedName>
</protein>
<dbReference type="SUPFAM" id="SSF48264">
    <property type="entry name" value="Cytochrome P450"/>
    <property type="match status" value="1"/>
</dbReference>
<dbReference type="GO" id="GO:0044550">
    <property type="term" value="P:secondary metabolite biosynthetic process"/>
    <property type="evidence" value="ECO:0007669"/>
    <property type="project" value="UniProtKB-ARBA"/>
</dbReference>
<dbReference type="PANTHER" id="PTHR47947:SF26">
    <property type="entry name" value="CYTOCHROME P450"/>
    <property type="match status" value="1"/>
</dbReference>
<evidence type="ECO:0000256" key="4">
    <source>
        <dbReference type="ARBA" id="ARBA00022692"/>
    </source>
</evidence>
<dbReference type="GO" id="GO:0005506">
    <property type="term" value="F:iron ion binding"/>
    <property type="evidence" value="ECO:0007669"/>
    <property type="project" value="InterPro"/>
</dbReference>
<dbReference type="OrthoDB" id="2789670at2759"/>
<dbReference type="InterPro" id="IPR002401">
    <property type="entry name" value="Cyt_P450_E_grp-I"/>
</dbReference>
<keyword evidence="13" id="KW-1185">Reference proteome</keyword>
<proteinExistence type="inferred from homology"/>
<dbReference type="FunFam" id="1.10.630.10:FF:000157">
    <property type="entry name" value="Uncharacterized protein"/>
    <property type="match status" value="1"/>
</dbReference>
<comment type="cofactor">
    <cofactor evidence="1 10">
        <name>heme</name>
        <dbReference type="ChEBI" id="CHEBI:30413"/>
    </cofactor>
</comment>
<dbReference type="PRINTS" id="PR00463">
    <property type="entry name" value="EP450I"/>
</dbReference>
<dbReference type="InterPro" id="IPR050651">
    <property type="entry name" value="Plant_Cytochrome_P450_Monoox"/>
</dbReference>
<comment type="caution">
    <text evidence="12">The sequence shown here is derived from an EMBL/GenBank/DDBJ whole genome shotgun (WGS) entry which is preliminary data.</text>
</comment>
<keyword evidence="3 10" id="KW-0349">Heme</keyword>
<dbReference type="GO" id="GO:0016705">
    <property type="term" value="F:oxidoreductase activity, acting on paired donors, with incorporation or reduction of molecular oxygen"/>
    <property type="evidence" value="ECO:0007669"/>
    <property type="project" value="InterPro"/>
</dbReference>